<dbReference type="Gene3D" id="3.40.720.10">
    <property type="entry name" value="Alkaline Phosphatase, subunit A"/>
    <property type="match status" value="2"/>
</dbReference>
<comment type="pathway">
    <text evidence="3">Carbohydrate degradation.</text>
</comment>
<evidence type="ECO:0000256" key="3">
    <source>
        <dbReference type="ARBA" id="ARBA00004921"/>
    </source>
</evidence>
<dbReference type="Pfam" id="PF10143">
    <property type="entry name" value="PhosphMutase"/>
    <property type="match status" value="1"/>
</dbReference>
<comment type="function">
    <text evidence="2">Catalyzes the interconversion of 2-phosphoglycerate and 3-phosphoglycerate.</text>
</comment>
<comment type="catalytic activity">
    <reaction evidence="1">
        <text>(2R)-2-phosphoglycerate = (2R)-3-phosphoglycerate</text>
        <dbReference type="Rhea" id="RHEA:15901"/>
        <dbReference type="ChEBI" id="CHEBI:58272"/>
        <dbReference type="ChEBI" id="CHEBI:58289"/>
        <dbReference type="EC" id="5.4.2.12"/>
    </reaction>
</comment>
<keyword evidence="5" id="KW-0324">Glycolysis</keyword>
<dbReference type="GO" id="GO:0006096">
    <property type="term" value="P:glycolytic process"/>
    <property type="evidence" value="ECO:0007669"/>
    <property type="project" value="UniProtKB-KW"/>
</dbReference>
<keyword evidence="6" id="KW-0413">Isomerase</keyword>
<evidence type="ECO:0000313" key="8">
    <source>
        <dbReference type="EMBL" id="PIS30249.1"/>
    </source>
</evidence>
<evidence type="ECO:0000256" key="5">
    <source>
        <dbReference type="ARBA" id="ARBA00023152"/>
    </source>
</evidence>
<proteinExistence type="inferred from homology"/>
<dbReference type="AlphaFoldDB" id="A0A2H0XZ00"/>
<dbReference type="InterPro" id="IPR006124">
    <property type="entry name" value="Metalloenzyme"/>
</dbReference>
<dbReference type="NCBIfam" id="NF003242">
    <property type="entry name" value="PRK04200.1"/>
    <property type="match status" value="1"/>
</dbReference>
<evidence type="ECO:0000256" key="4">
    <source>
        <dbReference type="ARBA" id="ARBA00005524"/>
    </source>
</evidence>
<dbReference type="SUPFAM" id="SSF53649">
    <property type="entry name" value="Alkaline phosphatase-like"/>
    <property type="match status" value="1"/>
</dbReference>
<dbReference type="Pfam" id="PF01676">
    <property type="entry name" value="Metalloenzyme"/>
    <property type="match status" value="2"/>
</dbReference>
<dbReference type="PANTHER" id="PTHR31209">
    <property type="entry name" value="COFACTOR-INDEPENDENT PHOSPHOGLYCERATE MUTASE"/>
    <property type="match status" value="1"/>
</dbReference>
<name>A0A2H0XZ00_UNCSA</name>
<evidence type="ECO:0000313" key="9">
    <source>
        <dbReference type="Proteomes" id="UP000231343"/>
    </source>
</evidence>
<dbReference type="PANTHER" id="PTHR31209:SF4">
    <property type="entry name" value="2,3-BISPHOSPHOGLYCERATE-INDEPENDENT PHOSPHOGLYCERATE MUTASE"/>
    <property type="match status" value="1"/>
</dbReference>
<evidence type="ECO:0000259" key="7">
    <source>
        <dbReference type="Pfam" id="PF01676"/>
    </source>
</evidence>
<dbReference type="NCBIfam" id="TIGR02535">
    <property type="entry name" value="hyp_Hser_kinase"/>
    <property type="match status" value="1"/>
</dbReference>
<evidence type="ECO:0000256" key="1">
    <source>
        <dbReference type="ARBA" id="ARBA00000370"/>
    </source>
</evidence>
<dbReference type="InterPro" id="IPR004456">
    <property type="entry name" value="Pglycerate_mutase_ApgM"/>
</dbReference>
<evidence type="ECO:0000256" key="6">
    <source>
        <dbReference type="ARBA" id="ARBA00023235"/>
    </source>
</evidence>
<reference evidence="8 9" key="1">
    <citation type="submission" date="2017-09" db="EMBL/GenBank/DDBJ databases">
        <title>Depth-based differentiation of microbial function through sediment-hosted aquifers and enrichment of novel symbionts in the deep terrestrial subsurface.</title>
        <authorList>
            <person name="Probst A.J."/>
            <person name="Ladd B."/>
            <person name="Jarett J.K."/>
            <person name="Geller-Mcgrath D.E."/>
            <person name="Sieber C.M."/>
            <person name="Emerson J.B."/>
            <person name="Anantharaman K."/>
            <person name="Thomas B.C."/>
            <person name="Malmstrom R."/>
            <person name="Stieglmeier M."/>
            <person name="Klingl A."/>
            <person name="Woyke T."/>
            <person name="Ryan C.M."/>
            <person name="Banfield J.F."/>
        </authorList>
    </citation>
    <scope>NUCLEOTIDE SEQUENCE [LARGE SCALE GENOMIC DNA]</scope>
    <source>
        <strain evidence="8">CG08_land_8_20_14_0_20_45_16</strain>
    </source>
</reference>
<dbReference type="Proteomes" id="UP000231343">
    <property type="component" value="Unassembled WGS sequence"/>
</dbReference>
<gene>
    <name evidence="8" type="ORF">COT42_03480</name>
</gene>
<dbReference type="GO" id="GO:0046872">
    <property type="term" value="F:metal ion binding"/>
    <property type="evidence" value="ECO:0007669"/>
    <property type="project" value="InterPro"/>
</dbReference>
<feature type="domain" description="Metalloenzyme" evidence="7">
    <location>
        <begin position="337"/>
        <end position="382"/>
    </location>
</feature>
<feature type="domain" description="Metalloenzyme" evidence="7">
    <location>
        <begin position="1"/>
        <end position="316"/>
    </location>
</feature>
<organism evidence="8 9">
    <name type="scientific">Candidatus Saganbacteria bacterium CG08_land_8_20_14_0_20_45_16</name>
    <dbReference type="NCBI Taxonomy" id="2014293"/>
    <lineage>
        <taxon>Bacteria</taxon>
        <taxon>Bacillati</taxon>
        <taxon>Saganbacteria</taxon>
    </lineage>
</organism>
<dbReference type="InterPro" id="IPR023665">
    <property type="entry name" value="ApgAM_prokaryotes"/>
</dbReference>
<sequence>MKFLILIGDGMSDLPCKELKGNTPLEVAKTPNLDCLAQNGVCGWVNNIPNGLPPGSDVASMSIFGYDPAKYYTGRGPLEAASLGVKLGKDDVAFRCNLVTVKDGRMKDFTAGHIETKEAKKIMLELGKRLGRKGIKFFPGLSYRHLLIIDNRKWKIENRIETTPPHDITGEKIKKYLPKSDLLLELMNESEVILHQMKSKATMIWPWGQGKLLLMPTFKKKYGLTGAVITAVDLLKGMGKTLGLEVINVPGATGYLDTNYVGKAKYALKALKKHDIVFIHVEAPDEAGHEGSIPKKIRAIEDFDRLVVGTIWNEIRNSKIRTFDNSKEDESRLSNIEYRILVLPDHPTPIKYMTHTRDSVPFVICGLSVSGHRSPVMGYNEKAIKKSKIKLRQGHELMQKFIGGKL</sequence>
<dbReference type="GO" id="GO:0004619">
    <property type="term" value="F:phosphoglycerate mutase activity"/>
    <property type="evidence" value="ECO:0007669"/>
    <property type="project" value="UniProtKB-EC"/>
</dbReference>
<protein>
    <submittedName>
        <fullName evidence="8">Cofactor-independent phosphoglycerate mutase</fullName>
    </submittedName>
</protein>
<comment type="similarity">
    <text evidence="4">Belongs to the BPG-independent phosphoglycerate mutase family. A-PGAM subfamily.</text>
</comment>
<dbReference type="InterPro" id="IPR017850">
    <property type="entry name" value="Alkaline_phosphatase_core_sf"/>
</dbReference>
<accession>A0A2H0XZ00</accession>
<dbReference type="PIRSF" id="PIRSF006392">
    <property type="entry name" value="IPGAM_arch"/>
    <property type="match status" value="1"/>
</dbReference>
<dbReference type="CDD" id="cd16011">
    <property type="entry name" value="iPGM_like"/>
    <property type="match status" value="1"/>
</dbReference>
<evidence type="ECO:0000256" key="2">
    <source>
        <dbReference type="ARBA" id="ARBA00002315"/>
    </source>
</evidence>
<comment type="caution">
    <text evidence="8">The sequence shown here is derived from an EMBL/GenBank/DDBJ whole genome shotgun (WGS) entry which is preliminary data.</text>
</comment>
<dbReference type="EMBL" id="PEYM01000059">
    <property type="protein sequence ID" value="PIS30249.1"/>
    <property type="molecule type" value="Genomic_DNA"/>
</dbReference>
<dbReference type="NCBIfam" id="TIGR00306">
    <property type="entry name" value="apgM"/>
    <property type="match status" value="1"/>
</dbReference>